<dbReference type="OrthoDB" id="61815at2759"/>
<dbReference type="EMBL" id="JH971385">
    <property type="protein sequence ID" value="EKM84202.1"/>
    <property type="molecule type" value="Genomic_DNA"/>
</dbReference>
<dbReference type="AlphaFoldDB" id="K5XLB9"/>
<dbReference type="Pfam" id="PF00069">
    <property type="entry name" value="Pkinase"/>
    <property type="match status" value="2"/>
</dbReference>
<gene>
    <name evidence="10" type="ORF">AGABI1DRAFT_117633</name>
</gene>
<dbReference type="PROSITE" id="PS51721">
    <property type="entry name" value="G_CP"/>
    <property type="match status" value="1"/>
</dbReference>
<evidence type="ECO:0000256" key="3">
    <source>
        <dbReference type="ARBA" id="ARBA00022741"/>
    </source>
</evidence>
<dbReference type="PANTHER" id="PTHR45709:SF2">
    <property type="entry name" value="LARGE SUBUNIT GTPASE 1 HOMOLOG"/>
    <property type="match status" value="1"/>
</dbReference>
<dbReference type="InterPro" id="IPR000719">
    <property type="entry name" value="Prot_kinase_dom"/>
</dbReference>
<feature type="domain" description="Protein kinase" evidence="8">
    <location>
        <begin position="674"/>
        <end position="936"/>
    </location>
</feature>
<dbReference type="GO" id="GO:0004672">
    <property type="term" value="F:protein kinase activity"/>
    <property type="evidence" value="ECO:0007669"/>
    <property type="project" value="InterPro"/>
</dbReference>
<sequence>MPPRRDQNPSGLGRAIINRKVKDAKRMHETGNYSVDVDQTARLKSVTQERDMEEFFNTAELAGTDFAAERRNMRVIQQSVVLSQNPFLLTEQEEANVVQKQEANKKRLRVPRRPPWTRDMTAAQVDKQEKAAFLDWRRGLAQLQEEDGFLLTPFERNLEVWRQLWRVLERSHLIVQIVDARNPLRFRCEDLEDYIRDVEGGEGEAGTGKSKRKSLLLINKADLLTAKQRCGWANYFESQGVRYAFFSAANAAFLQQARREALETKGQSGGPADDNTTEELQGDSDDLASNPHESGDEVEGSARLPSDQEYFSAEEDDEDSKNPKTHVLSVLELENLLLQEAPPLSEFVDASGKTPTKLNVGLVGYPNVGKSSTINSLLGEKKVSVSATPGKTKHFQTIHLSESIILCDCPGLVFPQFATTKADLICDGVLPIDQMREYTAPVALLIRRIPKEVLEATYGIAIKVQGVDEGGNGQITEQNFLIAYAIARGYTRSGQGNPDEARAARYILKDYVNAKLLFCHAPPGIEESVFNEQTRQMALVRAERKKKAPVTRVGKDSDTFVAPSSTASGGGLKTNAVDNDFFDRERLSSYPSIQGHNKTGQAFSRAKFYPHQHVLTDDGTPLNFRSARIASILENAGSYNINQRAISSLHCKLYAVRSPTGGVIVSCHRLGKYIVTSQCLGTGSFATVHLALDPKRHRQVACKSIRTRKESEVEQVMKEVKILMKLKHPNINEIYDTEQDKRFLNIFLQLCTGGDLFTYITGPMGAGNPLCEAEAKFIMYQLLEGLSYLHDLMISHRADFGLARPNAYQETFNVCGTVSYLPPEGVLALDHKHLGYIGMPADCWSAGVILYVMLAGCHPFDNEPTPQDSGDSSAHSNLSTGSRDTRLKERIVYGGINFPFHPWNGLSNAKKLILELLIHDHLRRATVNTALNSDWIQSDIQQLRVSYRRRITGST</sequence>
<dbReference type="SUPFAM" id="SSF56112">
    <property type="entry name" value="Protein kinase-like (PK-like)"/>
    <property type="match status" value="1"/>
</dbReference>
<dbReference type="RefSeq" id="XP_007325861.1">
    <property type="nucleotide sequence ID" value="XM_007325799.1"/>
</dbReference>
<keyword evidence="4" id="KW-0378">Hydrolase</keyword>
<dbReference type="InterPro" id="IPR030378">
    <property type="entry name" value="G_CP_dom"/>
</dbReference>
<evidence type="ECO:0000256" key="2">
    <source>
        <dbReference type="ARBA" id="ARBA00022490"/>
    </source>
</evidence>
<dbReference type="GO" id="GO:0005829">
    <property type="term" value="C:cytosol"/>
    <property type="evidence" value="ECO:0007669"/>
    <property type="project" value="TreeGrafter"/>
</dbReference>
<dbReference type="STRING" id="597362.K5XLB9"/>
<dbReference type="GO" id="GO:0005524">
    <property type="term" value="F:ATP binding"/>
    <property type="evidence" value="ECO:0007669"/>
    <property type="project" value="UniProtKB-UniRule"/>
</dbReference>
<dbReference type="PROSITE" id="PS50011">
    <property type="entry name" value="PROTEIN_KINASE_DOM"/>
    <property type="match status" value="1"/>
</dbReference>
<feature type="binding site" evidence="6">
    <location>
        <position position="703"/>
    </location>
    <ligand>
        <name>ATP</name>
        <dbReference type="ChEBI" id="CHEBI:30616"/>
    </ligand>
</feature>
<dbReference type="Pfam" id="PF01926">
    <property type="entry name" value="MMR_HSR1"/>
    <property type="match status" value="1"/>
</dbReference>
<dbReference type="OMA" id="VNKADMM"/>
<dbReference type="GeneID" id="18825357"/>
<feature type="domain" description="CP-type G" evidence="9">
    <location>
        <begin position="161"/>
        <end position="415"/>
    </location>
</feature>
<feature type="compositionally biased region" description="Acidic residues" evidence="7">
    <location>
        <begin position="275"/>
        <end position="286"/>
    </location>
</feature>
<dbReference type="Gene3D" id="1.10.510.10">
    <property type="entry name" value="Transferase(Phosphotransferase) domain 1"/>
    <property type="match status" value="2"/>
</dbReference>
<keyword evidence="5" id="KW-0342">GTP-binding</keyword>
<keyword evidence="2" id="KW-0963">Cytoplasm</keyword>
<keyword evidence="3 6" id="KW-0547">Nucleotide-binding</keyword>
<dbReference type="KEGG" id="abp:AGABI1DRAFT117633"/>
<keyword evidence="6" id="KW-0067">ATP-binding</keyword>
<evidence type="ECO:0000259" key="9">
    <source>
        <dbReference type="PROSITE" id="PS51721"/>
    </source>
</evidence>
<proteinExistence type="predicted"/>
<dbReference type="HOGENOM" id="CLU_011072_0_0_1"/>
<evidence type="ECO:0000256" key="5">
    <source>
        <dbReference type="ARBA" id="ARBA00023134"/>
    </source>
</evidence>
<dbReference type="SUPFAM" id="SSF52540">
    <property type="entry name" value="P-loop containing nucleoside triphosphate hydrolases"/>
    <property type="match status" value="1"/>
</dbReference>
<dbReference type="InterPro" id="IPR017441">
    <property type="entry name" value="Protein_kinase_ATP_BS"/>
</dbReference>
<dbReference type="InParanoid" id="K5XLB9"/>
<keyword evidence="11" id="KW-1185">Reference proteome</keyword>
<evidence type="ECO:0000313" key="11">
    <source>
        <dbReference type="Proteomes" id="UP000008493"/>
    </source>
</evidence>
<dbReference type="InterPro" id="IPR027417">
    <property type="entry name" value="P-loop_NTPase"/>
</dbReference>
<organism evidence="10 11">
    <name type="scientific">Agaricus bisporus var. burnettii (strain JB137-S8 / ATCC MYA-4627 / FGSC 10392)</name>
    <name type="common">White button mushroom</name>
    <dbReference type="NCBI Taxonomy" id="597362"/>
    <lineage>
        <taxon>Eukaryota</taxon>
        <taxon>Fungi</taxon>
        <taxon>Dikarya</taxon>
        <taxon>Basidiomycota</taxon>
        <taxon>Agaricomycotina</taxon>
        <taxon>Agaricomycetes</taxon>
        <taxon>Agaricomycetidae</taxon>
        <taxon>Agaricales</taxon>
        <taxon>Agaricineae</taxon>
        <taxon>Agaricaceae</taxon>
        <taxon>Agaricus</taxon>
    </lineage>
</organism>
<reference evidence="11" key="1">
    <citation type="journal article" date="2012" name="Proc. Natl. Acad. Sci. U.S.A.">
        <title>Genome sequence of the button mushroom Agaricus bisporus reveals mechanisms governing adaptation to a humic-rich ecological niche.</title>
        <authorList>
            <person name="Morin E."/>
            <person name="Kohler A."/>
            <person name="Baker A.R."/>
            <person name="Foulongne-Oriol M."/>
            <person name="Lombard V."/>
            <person name="Nagy L.G."/>
            <person name="Ohm R.A."/>
            <person name="Patyshakuliyeva A."/>
            <person name="Brun A."/>
            <person name="Aerts A.L."/>
            <person name="Bailey A.M."/>
            <person name="Billette C."/>
            <person name="Coutinho P.M."/>
            <person name="Deakin G."/>
            <person name="Doddapaneni H."/>
            <person name="Floudas D."/>
            <person name="Grimwood J."/>
            <person name="Hilden K."/>
            <person name="Kuees U."/>
            <person name="LaButti K.M."/>
            <person name="Lapidus A."/>
            <person name="Lindquist E.A."/>
            <person name="Lucas S.M."/>
            <person name="Murat C."/>
            <person name="Riley R.W."/>
            <person name="Salamov A.A."/>
            <person name="Schmutz J."/>
            <person name="Subramanian V."/>
            <person name="Woesten H.A.B."/>
            <person name="Xu J."/>
            <person name="Eastwood D.C."/>
            <person name="Foster G.D."/>
            <person name="Sonnenberg A.S."/>
            <person name="Cullen D."/>
            <person name="de Vries R.P."/>
            <person name="Lundell T."/>
            <person name="Hibbett D.S."/>
            <person name="Henrissat B."/>
            <person name="Burton K.S."/>
            <person name="Kerrigan R.W."/>
            <person name="Challen M.P."/>
            <person name="Grigoriev I.V."/>
            <person name="Martin F."/>
        </authorList>
    </citation>
    <scope>NUCLEOTIDE SEQUENCE [LARGE SCALE GENOMIC DNA]</scope>
    <source>
        <strain evidence="11">JB137-S8 / ATCC MYA-4627 / FGSC 10392</strain>
    </source>
</reference>
<evidence type="ECO:0008006" key="12">
    <source>
        <dbReference type="Google" id="ProtNLM"/>
    </source>
</evidence>
<comment type="subcellular location">
    <subcellularLocation>
        <location evidence="1">Cytoplasm</location>
    </subcellularLocation>
</comment>
<accession>K5XLB9</accession>
<dbReference type="Proteomes" id="UP000008493">
    <property type="component" value="Unassembled WGS sequence"/>
</dbReference>
<dbReference type="PROSITE" id="PS00107">
    <property type="entry name" value="PROTEIN_KINASE_ATP"/>
    <property type="match status" value="1"/>
</dbReference>
<protein>
    <recommendedName>
        <fullName evidence="12">Protein kinase domain-containing protein</fullName>
    </recommendedName>
</protein>
<feature type="region of interest" description="Disordered" evidence="7">
    <location>
        <begin position="260"/>
        <end position="305"/>
    </location>
</feature>
<dbReference type="GO" id="GO:0000054">
    <property type="term" value="P:ribosomal subunit export from nucleus"/>
    <property type="evidence" value="ECO:0007669"/>
    <property type="project" value="TreeGrafter"/>
</dbReference>
<dbReference type="InterPro" id="IPR011009">
    <property type="entry name" value="Kinase-like_dom_sf"/>
</dbReference>
<dbReference type="FunCoup" id="K5XLB9">
    <property type="interactions" value="893"/>
</dbReference>
<evidence type="ECO:0000256" key="6">
    <source>
        <dbReference type="PROSITE-ProRule" id="PRU10141"/>
    </source>
</evidence>
<dbReference type="PANTHER" id="PTHR45709">
    <property type="entry name" value="LARGE SUBUNIT GTPASE 1 HOMOLOG-RELATED"/>
    <property type="match status" value="1"/>
</dbReference>
<dbReference type="eggNOG" id="KOG1424">
    <property type="taxonomic scope" value="Eukaryota"/>
</dbReference>
<evidence type="ECO:0000256" key="4">
    <source>
        <dbReference type="ARBA" id="ARBA00022801"/>
    </source>
</evidence>
<evidence type="ECO:0000259" key="8">
    <source>
        <dbReference type="PROSITE" id="PS50011"/>
    </source>
</evidence>
<dbReference type="InterPro" id="IPR043358">
    <property type="entry name" value="GNL1-like"/>
</dbReference>
<dbReference type="Gene3D" id="3.40.50.300">
    <property type="entry name" value="P-loop containing nucleotide triphosphate hydrolases"/>
    <property type="match status" value="1"/>
</dbReference>
<evidence type="ECO:0000256" key="7">
    <source>
        <dbReference type="SAM" id="MobiDB-lite"/>
    </source>
</evidence>
<dbReference type="GO" id="GO:0003924">
    <property type="term" value="F:GTPase activity"/>
    <property type="evidence" value="ECO:0007669"/>
    <property type="project" value="InterPro"/>
</dbReference>
<dbReference type="InterPro" id="IPR006073">
    <property type="entry name" value="GTP-bd"/>
</dbReference>
<dbReference type="GO" id="GO:0005525">
    <property type="term" value="F:GTP binding"/>
    <property type="evidence" value="ECO:0007669"/>
    <property type="project" value="UniProtKB-KW"/>
</dbReference>
<dbReference type="CDD" id="cd01857">
    <property type="entry name" value="HSR1_MMR1"/>
    <property type="match status" value="1"/>
</dbReference>
<evidence type="ECO:0000313" key="10">
    <source>
        <dbReference type="EMBL" id="EKM84202.1"/>
    </source>
</evidence>
<name>K5XLB9_AGABU</name>
<evidence type="ECO:0000256" key="1">
    <source>
        <dbReference type="ARBA" id="ARBA00004496"/>
    </source>
</evidence>
<dbReference type="eggNOG" id="KOG0583">
    <property type="taxonomic scope" value="Eukaryota"/>
</dbReference>